<dbReference type="eggNOG" id="ENOG502QQRS">
    <property type="taxonomic scope" value="Eukaryota"/>
</dbReference>
<dbReference type="HOGENOM" id="CLU_025533_1_0_1"/>
<reference evidence="1" key="1">
    <citation type="submission" date="2015-04" db="UniProtKB">
        <authorList>
            <consortium name="EnsemblPlants"/>
        </authorList>
    </citation>
    <scope>IDENTIFICATION</scope>
</reference>
<dbReference type="EnsemblPlants" id="OPUNC07G18630.1">
    <property type="protein sequence ID" value="OPUNC07G18630.1"/>
    <property type="gene ID" value="OPUNC07G18630"/>
</dbReference>
<dbReference type="PANTHER" id="PTHR48152">
    <property type="entry name" value="F1C9.34 PROTEIN"/>
    <property type="match status" value="1"/>
</dbReference>
<keyword evidence="2" id="KW-1185">Reference proteome</keyword>
<dbReference type="AlphaFoldDB" id="A0A0E0LMK4"/>
<sequence length="543" mass="57895">MANTAALPIETAFSLPAPLPLWPSSVSDGGFAKGSIDLGGLEVRQVTTFAKVWSTGQDGAGATFFKPSQVPAGFCTLGHYAQPNDRPLFGHVLVARDVSGGAGTGALLAPPLDYTLVWSSQDGAAHFWLPTPPDGYKAIGVAVTASPDKPPLDDVRCVRADFTDACEVEETVWDKDGFSAVALRPAVRGVDARGVHTGTFVLAKSDATAASASALACLKNNGAVYTSCMPDLPQVNALLAAYAPQLFLHPDEPYLPSSVTWFFQNGALLYQKGSQTPTPVTADGSNLPQGGGNDGGYWLDLPVDNSKKERVKKGDLAGAKVYVQAKPMLGATATDLAVWFFYPFNGPARAKVGPLTIPLGKIGEHVGDWEHVTLRVSNFSGELLRMYFSQHSAGAWVEASQLEYLDGGNRPSAYSSLHGHALYPKPGLVLQGDAKLGVGIRNDCDRGSRLDTGGAGRCEVVSAEYLRGGGGAAVAEPAWLLFDREWGPREEYDIGREINRVAKLLPRSTRERLRKLVESVFVGEGPTGPRMKGSWRNDEREAK</sequence>
<proteinExistence type="predicted"/>
<dbReference type="Gramene" id="OPUNC07G18630.1">
    <property type="protein sequence ID" value="OPUNC07G18630.1"/>
    <property type="gene ID" value="OPUNC07G18630"/>
</dbReference>
<dbReference type="OMA" id="YTDIAVW"/>
<dbReference type="Proteomes" id="UP000026962">
    <property type="component" value="Chromosome 7"/>
</dbReference>
<reference evidence="1" key="2">
    <citation type="submission" date="2018-05" db="EMBL/GenBank/DDBJ databases">
        <title>OpunRS2 (Oryza punctata Reference Sequence Version 2).</title>
        <authorList>
            <person name="Zhang J."/>
            <person name="Kudrna D."/>
            <person name="Lee S."/>
            <person name="Talag J."/>
            <person name="Welchert J."/>
            <person name="Wing R.A."/>
        </authorList>
    </citation>
    <scope>NUCLEOTIDE SEQUENCE [LARGE SCALE GENOMIC DNA]</scope>
</reference>
<evidence type="ECO:0000313" key="2">
    <source>
        <dbReference type="Proteomes" id="UP000026962"/>
    </source>
</evidence>
<evidence type="ECO:0000313" key="1">
    <source>
        <dbReference type="EnsemblPlants" id="OPUNC07G18630.1"/>
    </source>
</evidence>
<dbReference type="Pfam" id="PF06101">
    <property type="entry name" value="Vps62"/>
    <property type="match status" value="1"/>
</dbReference>
<dbReference type="STRING" id="4537.A0A0E0LMK4"/>
<organism evidence="1">
    <name type="scientific">Oryza punctata</name>
    <name type="common">Red rice</name>
    <dbReference type="NCBI Taxonomy" id="4537"/>
    <lineage>
        <taxon>Eukaryota</taxon>
        <taxon>Viridiplantae</taxon>
        <taxon>Streptophyta</taxon>
        <taxon>Embryophyta</taxon>
        <taxon>Tracheophyta</taxon>
        <taxon>Spermatophyta</taxon>
        <taxon>Magnoliopsida</taxon>
        <taxon>Liliopsida</taxon>
        <taxon>Poales</taxon>
        <taxon>Poaceae</taxon>
        <taxon>BOP clade</taxon>
        <taxon>Oryzoideae</taxon>
        <taxon>Oryzeae</taxon>
        <taxon>Oryzinae</taxon>
        <taxon>Oryza</taxon>
    </lineage>
</organism>
<name>A0A0E0LMK4_ORYPU</name>
<protein>
    <recommendedName>
        <fullName evidence="3">DUF946 domain-containing protein</fullName>
    </recommendedName>
</protein>
<accession>A0A0E0LMK4</accession>
<dbReference type="InterPro" id="IPR009291">
    <property type="entry name" value="Vps62"/>
</dbReference>
<dbReference type="PANTHER" id="PTHR48152:SF3">
    <property type="entry name" value="DUF946 FAMILY PROTEIN (DUF946)"/>
    <property type="match status" value="1"/>
</dbReference>
<evidence type="ECO:0008006" key="3">
    <source>
        <dbReference type="Google" id="ProtNLM"/>
    </source>
</evidence>